<keyword evidence="2" id="KW-0732">Signal</keyword>
<feature type="signal peptide" evidence="2">
    <location>
        <begin position="1"/>
        <end position="25"/>
    </location>
</feature>
<evidence type="ECO:0000256" key="1">
    <source>
        <dbReference type="SAM" id="Coils"/>
    </source>
</evidence>
<dbReference type="OrthoDB" id="9768004at2"/>
<evidence type="ECO:0000313" key="5">
    <source>
        <dbReference type="Proteomes" id="UP000193558"/>
    </source>
</evidence>
<evidence type="ECO:0000256" key="2">
    <source>
        <dbReference type="SAM" id="SignalP"/>
    </source>
</evidence>
<sequence length="527" mass="58744">MTLTPASLPYWLALGLLANASYALAEPWTENTWNPKPDSEDIVLPMPCEGSMAFRRVEIPMAGPLDDLPITLGQDSGDWGVIEHSYPAFIAGSFTDKKAKGRYYLVAKYELTTLQYQALTEGTCPTPSRKLSLPMTGISWFDAVSVADKYNQWLRSNAMDKLPKEDGDAGFLRLPTEVEWEFAARGGLKVNSAEFRDQHYPMDDMKNYEWYSGAQSSNGRVQLIGLLQPNPLGLYDMLGNVSEMMFNPFYLNKLNRLHGQAGGFVVRGGNFLSGPTEIRSATRKEVNYYDQATPSISKTTGLRLVLVAPTITSTDKVKLLEKSWENLGAESQANTKKEDEAKDTVKALGSLASNVEDAALKQKLKDLENQLRASNQKQQEERDQSIRASLNLGSFLCTKLQDDGRFLDFLNHNYELLCKNKDASDANCAIRKTKLGEQSASLQQLTGYYASSLVDAATLYGKEGLQHEVTVFDQMLTLNKRLSGLKPFLAAHWQNQQKYLENGKIDTANWLETCKQINPPQAIAQSK</sequence>
<organism evidence="4 5">
    <name type="scientific">Pantoea rwandensis</name>
    <dbReference type="NCBI Taxonomy" id="1076550"/>
    <lineage>
        <taxon>Bacteria</taxon>
        <taxon>Pseudomonadati</taxon>
        <taxon>Pseudomonadota</taxon>
        <taxon>Gammaproteobacteria</taxon>
        <taxon>Enterobacterales</taxon>
        <taxon>Erwiniaceae</taxon>
        <taxon>Pantoea</taxon>
    </lineage>
</organism>
<evidence type="ECO:0000259" key="3">
    <source>
        <dbReference type="Pfam" id="PF03781"/>
    </source>
</evidence>
<dbReference type="AlphaFoldDB" id="A0A1X1CXJ1"/>
<dbReference type="Gene3D" id="3.90.1580.10">
    <property type="entry name" value="paralog of FGE (formylglycine-generating enzyme)"/>
    <property type="match status" value="1"/>
</dbReference>
<dbReference type="EMBL" id="MLFR01000011">
    <property type="protein sequence ID" value="ORM69125.1"/>
    <property type="molecule type" value="Genomic_DNA"/>
</dbReference>
<dbReference type="InterPro" id="IPR005532">
    <property type="entry name" value="SUMF_dom"/>
</dbReference>
<dbReference type="GO" id="GO:0120147">
    <property type="term" value="F:formylglycine-generating oxidase activity"/>
    <property type="evidence" value="ECO:0007669"/>
    <property type="project" value="TreeGrafter"/>
</dbReference>
<keyword evidence="1" id="KW-0175">Coiled coil</keyword>
<name>A0A1X1CXJ1_9GAMM</name>
<dbReference type="PANTHER" id="PTHR23150:SF19">
    <property type="entry name" value="FORMYLGLYCINE-GENERATING ENZYME"/>
    <property type="match status" value="1"/>
</dbReference>
<comment type="caution">
    <text evidence="4">The sequence shown here is derived from an EMBL/GenBank/DDBJ whole genome shotgun (WGS) entry which is preliminary data.</text>
</comment>
<feature type="chain" id="PRO_5010855302" description="Sulfatase-modifying factor enzyme-like domain-containing protein" evidence="2">
    <location>
        <begin position="26"/>
        <end position="527"/>
    </location>
</feature>
<dbReference type="InterPro" id="IPR051043">
    <property type="entry name" value="Sulfatase_Mod_Factor_Kinase"/>
</dbReference>
<evidence type="ECO:0000313" key="4">
    <source>
        <dbReference type="EMBL" id="ORM69125.1"/>
    </source>
</evidence>
<reference evidence="4 5" key="1">
    <citation type="journal article" date="2017" name="Antonie Van Leeuwenhoek">
        <title>Phylogenomic resolution of the bacterial genus Pantoea and its relationship with Erwinia and Tatumella.</title>
        <authorList>
            <person name="Palmer M."/>
            <person name="Steenkamp E.T."/>
            <person name="Coetzee M.P."/>
            <person name="Chan W.Y."/>
            <person name="van Zyl E."/>
            <person name="De Maayer P."/>
            <person name="Coutinho T.A."/>
            <person name="Blom J."/>
            <person name="Smits T.H."/>
            <person name="Duffy B."/>
            <person name="Venter S.N."/>
        </authorList>
    </citation>
    <scope>NUCLEOTIDE SEQUENCE [LARGE SCALE GENOMIC DNA]</scope>
    <source>
        <strain evidence="4 5">LMG 26275</strain>
    </source>
</reference>
<dbReference type="Pfam" id="PF03781">
    <property type="entry name" value="FGE-sulfatase"/>
    <property type="match status" value="1"/>
</dbReference>
<feature type="coiled-coil region" evidence="1">
    <location>
        <begin position="357"/>
        <end position="384"/>
    </location>
</feature>
<dbReference type="SUPFAM" id="SSF56436">
    <property type="entry name" value="C-type lectin-like"/>
    <property type="match status" value="1"/>
</dbReference>
<dbReference type="InterPro" id="IPR016187">
    <property type="entry name" value="CTDL_fold"/>
</dbReference>
<dbReference type="PANTHER" id="PTHR23150">
    <property type="entry name" value="SULFATASE MODIFYING FACTOR 1, 2"/>
    <property type="match status" value="1"/>
</dbReference>
<dbReference type="Proteomes" id="UP000193558">
    <property type="component" value="Unassembled WGS sequence"/>
</dbReference>
<proteinExistence type="predicted"/>
<dbReference type="InterPro" id="IPR042095">
    <property type="entry name" value="SUMF_sf"/>
</dbReference>
<accession>A0A1X1CXJ1</accession>
<gene>
    <name evidence="4" type="ORF">HA51_12720</name>
</gene>
<dbReference type="RefSeq" id="WP_084934881.1">
    <property type="nucleotide sequence ID" value="NZ_MLFR01000011.1"/>
</dbReference>
<feature type="domain" description="Sulfatase-modifying factor enzyme-like" evidence="3">
    <location>
        <begin position="124"/>
        <end position="305"/>
    </location>
</feature>
<protein>
    <recommendedName>
        <fullName evidence="3">Sulfatase-modifying factor enzyme-like domain-containing protein</fullName>
    </recommendedName>
</protein>